<keyword evidence="2 10" id="KW-1003">Cell membrane</keyword>
<evidence type="ECO:0000256" key="1">
    <source>
        <dbReference type="ARBA" id="ARBA00004515"/>
    </source>
</evidence>
<comment type="catalytic activity">
    <reaction evidence="9 10">
        <text>GTP + H2O = GDP + phosphate + H(+)</text>
        <dbReference type="Rhea" id="RHEA:19669"/>
        <dbReference type="ChEBI" id="CHEBI:15377"/>
        <dbReference type="ChEBI" id="CHEBI:15378"/>
        <dbReference type="ChEBI" id="CHEBI:37565"/>
        <dbReference type="ChEBI" id="CHEBI:43474"/>
        <dbReference type="ChEBI" id="CHEBI:58189"/>
        <dbReference type="EC" id="3.6.5.4"/>
    </reaction>
</comment>
<comment type="similarity">
    <text evidence="10">Belongs to the GTP-binding SRP family. FtsY subfamily.</text>
</comment>
<dbReference type="Pfam" id="PF02881">
    <property type="entry name" value="SRP54_N"/>
    <property type="match status" value="1"/>
</dbReference>
<organism evidence="15 16">
    <name type="scientific">Rhodovulum sulfidophilum</name>
    <name type="common">Rhodobacter sulfidophilus</name>
    <dbReference type="NCBI Taxonomy" id="35806"/>
    <lineage>
        <taxon>Bacteria</taxon>
        <taxon>Pseudomonadati</taxon>
        <taxon>Pseudomonadota</taxon>
        <taxon>Alphaproteobacteria</taxon>
        <taxon>Rhodobacterales</taxon>
        <taxon>Paracoccaceae</taxon>
        <taxon>Rhodovulum</taxon>
    </lineage>
</organism>
<evidence type="ECO:0000256" key="7">
    <source>
        <dbReference type="ARBA" id="ARBA00023136"/>
    </source>
</evidence>
<reference evidence="15 16" key="1">
    <citation type="submission" date="2015-02" db="EMBL/GenBank/DDBJ databases">
        <title>Genome sequene of Rhodovulum sulfidophilum DSM 2351.</title>
        <authorList>
            <person name="Nagao N."/>
        </authorList>
    </citation>
    <scope>NUCLEOTIDE SEQUENCE [LARGE SCALE GENOMIC DNA]</scope>
    <source>
        <strain evidence="15 16">DSM 2351</strain>
    </source>
</reference>
<sequence length="538" mass="57182">MAFFSKLRQRLGKSSSKIEQGLEEIVRDGGREEEVASSAAARADETATAPVLPADPEPAESAPERPPEPTPAPEPAAPREQDRPTPLVLGAAEAVTHAPEPEPSPAPAPEPEPEPAPTPEPEEPAPTPEPEPAPEPDPGPVPMPDPEPQPAPAPVPDPEPLNIPPGPSERPPEPPQEAPDWPVEVPPSTPDEIPTDIPTELRSDPAPASSDAFREDLPEAGDETGEEVSEETGTDAPRRGFFGRVFGRSEQKASEPKKTVIRRELDDAMLESLEELLISADMGVDTAMRVTANMAEGRFGKRLSVDEIKELLAQEIARIMEPVARPMPLYPKKPQVVLVVGVNGSGKTTTIGKLASQFRDAGKSVIVAAGDTFRAAAVEQLQVWGERAGVPVMTAPQGADPASLAFDAMARAEAEGTDLLMIDTAGRLQNRQDLMQELAKIVRVIRKRDETAPHNTLLVLDATTGQNALSQVEIFRNLADVSGLVMTKLDGTAKGGVLVALADKFGLPIHAIGLGEQIDDLAPFEPEDFANALAGLDE</sequence>
<feature type="domain" description="SRP54-type proteins GTP-binding" evidence="13">
    <location>
        <begin position="334"/>
        <end position="535"/>
    </location>
</feature>
<feature type="compositionally biased region" description="Acidic residues" evidence="11">
    <location>
        <begin position="218"/>
        <end position="233"/>
    </location>
</feature>
<evidence type="ECO:0000313" key="15">
    <source>
        <dbReference type="EMBL" id="BAQ68132.1"/>
    </source>
</evidence>
<comment type="subcellular location">
    <subcellularLocation>
        <location evidence="1">Cell inner membrane</location>
        <topology evidence="1">Peripheral membrane protein</topology>
        <orientation evidence="1">Cytoplasmic side</orientation>
    </subcellularLocation>
    <subcellularLocation>
        <location evidence="10">Cell membrane</location>
        <topology evidence="10">Peripheral membrane protein</topology>
        <orientation evidence="10">Cytoplasmic side</orientation>
    </subcellularLocation>
    <subcellularLocation>
        <location evidence="10">Cytoplasm</location>
    </subcellularLocation>
</comment>
<evidence type="ECO:0000256" key="9">
    <source>
        <dbReference type="ARBA" id="ARBA00048027"/>
    </source>
</evidence>
<keyword evidence="6 10" id="KW-0342">GTP-binding</keyword>
<keyword evidence="7 10" id="KW-0472">Membrane</keyword>
<dbReference type="PANTHER" id="PTHR43134:SF1">
    <property type="entry name" value="SIGNAL RECOGNITION PARTICLE RECEPTOR SUBUNIT ALPHA"/>
    <property type="match status" value="1"/>
</dbReference>
<dbReference type="CDD" id="cd17874">
    <property type="entry name" value="FtsY"/>
    <property type="match status" value="1"/>
</dbReference>
<feature type="binding site" evidence="10">
    <location>
        <begin position="487"/>
        <end position="490"/>
    </location>
    <ligand>
        <name>GTP</name>
        <dbReference type="ChEBI" id="CHEBI:37565"/>
    </ligand>
</feature>
<evidence type="ECO:0000256" key="8">
    <source>
        <dbReference type="ARBA" id="ARBA00023170"/>
    </source>
</evidence>
<evidence type="ECO:0000256" key="11">
    <source>
        <dbReference type="SAM" id="MobiDB-lite"/>
    </source>
</evidence>
<dbReference type="NCBIfam" id="TIGR00064">
    <property type="entry name" value="ftsY"/>
    <property type="match status" value="1"/>
</dbReference>
<keyword evidence="4 10" id="KW-0547">Nucleotide-binding</keyword>
<evidence type="ECO:0000256" key="5">
    <source>
        <dbReference type="ARBA" id="ARBA00022801"/>
    </source>
</evidence>
<dbReference type="SMART" id="SM00382">
    <property type="entry name" value="AAA"/>
    <property type="match status" value="1"/>
</dbReference>
<feature type="domain" description="AAA+ ATPase" evidence="12">
    <location>
        <begin position="333"/>
        <end position="480"/>
    </location>
</feature>
<proteinExistence type="inferred from homology"/>
<dbReference type="eggNOG" id="COG0552">
    <property type="taxonomic scope" value="Bacteria"/>
</dbReference>
<dbReference type="Gene3D" id="1.20.120.140">
    <property type="entry name" value="Signal recognition particle SRP54, nucleotide-binding domain"/>
    <property type="match status" value="1"/>
</dbReference>
<evidence type="ECO:0000256" key="4">
    <source>
        <dbReference type="ARBA" id="ARBA00022741"/>
    </source>
</evidence>
<comment type="subunit">
    <text evidence="10">Part of the signal recognition particle protein translocation system, which is composed of SRP and FtsY. SRP is a ribonucleoprotein composed of Ffh and a 4.5S RNA molecule.</text>
</comment>
<keyword evidence="5 10" id="KW-0378">Hydrolase</keyword>
<comment type="function">
    <text evidence="10">Involved in targeting and insertion of nascent membrane proteins into the cytoplasmic membrane. Acts as a receptor for the complex formed by the signal recognition particle (SRP) and the ribosome-nascent chain (RNC). Interaction with SRP-RNC leads to the transfer of the RNC complex to the Sec translocase for insertion into the membrane, the hydrolysis of GTP by both Ffh and FtsY, and the dissociation of the SRP-FtsY complex into the individual components.</text>
</comment>
<dbReference type="GO" id="GO:0003924">
    <property type="term" value="F:GTPase activity"/>
    <property type="evidence" value="ECO:0007669"/>
    <property type="project" value="UniProtKB-UniRule"/>
</dbReference>
<evidence type="ECO:0000256" key="2">
    <source>
        <dbReference type="ARBA" id="ARBA00022475"/>
    </source>
</evidence>
<evidence type="ECO:0000313" key="16">
    <source>
        <dbReference type="Proteomes" id="UP000064912"/>
    </source>
</evidence>
<dbReference type="Pfam" id="PF00448">
    <property type="entry name" value="SRP54"/>
    <property type="match status" value="1"/>
</dbReference>
<dbReference type="PATRIC" id="fig|35806.4.peg.988"/>
<dbReference type="SUPFAM" id="SSF47364">
    <property type="entry name" value="Domain of the SRP/SRP receptor G-proteins"/>
    <property type="match status" value="1"/>
</dbReference>
<dbReference type="SUPFAM" id="SSF52540">
    <property type="entry name" value="P-loop containing nucleoside triphosphate hydrolases"/>
    <property type="match status" value="1"/>
</dbReference>
<feature type="domain" description="Signal recognition particle SRP54 helical bundle" evidence="14">
    <location>
        <begin position="241"/>
        <end position="320"/>
    </location>
</feature>
<keyword evidence="3 10" id="KW-0963">Cytoplasm</keyword>
<dbReference type="FunFam" id="3.40.50.300:FF:000053">
    <property type="entry name" value="Signal recognition particle receptor FtsY"/>
    <property type="match status" value="1"/>
</dbReference>
<dbReference type="InterPro" id="IPR003593">
    <property type="entry name" value="AAA+_ATPase"/>
</dbReference>
<feature type="compositionally biased region" description="Pro residues" evidence="11">
    <location>
        <begin position="101"/>
        <end position="177"/>
    </location>
</feature>
<dbReference type="AlphaFoldDB" id="A0A0D6AZ33"/>
<dbReference type="HAMAP" id="MF_00920">
    <property type="entry name" value="FtsY"/>
    <property type="match status" value="1"/>
</dbReference>
<dbReference type="InterPro" id="IPR000897">
    <property type="entry name" value="SRP54_GTPase_dom"/>
</dbReference>
<dbReference type="InterPro" id="IPR042101">
    <property type="entry name" value="SRP54_N_sf"/>
</dbReference>
<dbReference type="SMART" id="SM00962">
    <property type="entry name" value="SRP54"/>
    <property type="match status" value="1"/>
</dbReference>
<dbReference type="GO" id="GO:0005047">
    <property type="term" value="F:signal recognition particle binding"/>
    <property type="evidence" value="ECO:0007669"/>
    <property type="project" value="TreeGrafter"/>
</dbReference>
<dbReference type="InterPro" id="IPR027417">
    <property type="entry name" value="P-loop_NTPase"/>
</dbReference>
<accession>A0A0D6AZ33</accession>
<feature type="binding site" evidence="10">
    <location>
        <begin position="341"/>
        <end position="348"/>
    </location>
    <ligand>
        <name>GTP</name>
        <dbReference type="ChEBI" id="CHEBI:37565"/>
    </ligand>
</feature>
<dbReference type="Gene3D" id="3.40.50.300">
    <property type="entry name" value="P-loop containing nucleotide triphosphate hydrolases"/>
    <property type="match status" value="1"/>
</dbReference>
<dbReference type="GO" id="GO:0005737">
    <property type="term" value="C:cytoplasm"/>
    <property type="evidence" value="ECO:0007669"/>
    <property type="project" value="UniProtKB-SubCell"/>
</dbReference>
<dbReference type="GO" id="GO:0005886">
    <property type="term" value="C:plasma membrane"/>
    <property type="evidence" value="ECO:0007669"/>
    <property type="project" value="UniProtKB-SubCell"/>
</dbReference>
<protein>
    <recommendedName>
        <fullName evidence="10">Signal recognition particle receptor FtsY</fullName>
        <shortName evidence="10">SRP receptor</shortName>
        <ecNumber evidence="10">3.6.5.4</ecNumber>
    </recommendedName>
</protein>
<name>A0A0D6AZ33_RHOSU</name>
<dbReference type="InterPro" id="IPR004390">
    <property type="entry name" value="SR_rcpt_FtsY"/>
</dbReference>
<feature type="binding site" evidence="10">
    <location>
        <begin position="423"/>
        <end position="427"/>
    </location>
    <ligand>
        <name>GTP</name>
        <dbReference type="ChEBI" id="CHEBI:37565"/>
    </ligand>
</feature>
<dbReference type="InterPro" id="IPR013822">
    <property type="entry name" value="Signal_recog_particl_SRP54_hlx"/>
</dbReference>
<evidence type="ECO:0000256" key="6">
    <source>
        <dbReference type="ARBA" id="ARBA00023134"/>
    </source>
</evidence>
<keyword evidence="8 10" id="KW-0675">Receptor</keyword>
<gene>
    <name evidence="10" type="primary">ftsY</name>
    <name evidence="15" type="ORF">NHU_00967</name>
</gene>
<dbReference type="GO" id="GO:0005525">
    <property type="term" value="F:GTP binding"/>
    <property type="evidence" value="ECO:0007669"/>
    <property type="project" value="UniProtKB-UniRule"/>
</dbReference>
<dbReference type="PANTHER" id="PTHR43134">
    <property type="entry name" value="SIGNAL RECOGNITION PARTICLE RECEPTOR SUBUNIT ALPHA"/>
    <property type="match status" value="1"/>
</dbReference>
<evidence type="ECO:0000259" key="13">
    <source>
        <dbReference type="SMART" id="SM00962"/>
    </source>
</evidence>
<feature type="compositionally biased region" description="Basic and acidic residues" evidence="11">
    <location>
        <begin position="24"/>
        <end position="34"/>
    </location>
</feature>
<feature type="region of interest" description="Disordered" evidence="11">
    <location>
        <begin position="1"/>
        <end position="241"/>
    </location>
</feature>
<dbReference type="SMART" id="SM00963">
    <property type="entry name" value="SRP54_N"/>
    <property type="match status" value="1"/>
</dbReference>
<evidence type="ECO:0000256" key="3">
    <source>
        <dbReference type="ARBA" id="ARBA00022490"/>
    </source>
</evidence>
<dbReference type="Proteomes" id="UP000064912">
    <property type="component" value="Chromosome"/>
</dbReference>
<dbReference type="KEGG" id="rsu:NHU_00967"/>
<evidence type="ECO:0000259" key="12">
    <source>
        <dbReference type="SMART" id="SM00382"/>
    </source>
</evidence>
<evidence type="ECO:0000256" key="10">
    <source>
        <dbReference type="HAMAP-Rule" id="MF_00920"/>
    </source>
</evidence>
<evidence type="ECO:0000259" key="14">
    <source>
        <dbReference type="SMART" id="SM00963"/>
    </source>
</evidence>
<dbReference type="EMBL" id="AP014800">
    <property type="protein sequence ID" value="BAQ68132.1"/>
    <property type="molecule type" value="Genomic_DNA"/>
</dbReference>
<feature type="compositionally biased region" description="Low complexity" evidence="11">
    <location>
        <begin position="36"/>
        <end position="49"/>
    </location>
</feature>
<dbReference type="InterPro" id="IPR036225">
    <property type="entry name" value="SRP/SRP_N"/>
</dbReference>
<dbReference type="EC" id="3.6.5.4" evidence="10"/>
<dbReference type="GO" id="GO:0006614">
    <property type="term" value="P:SRP-dependent cotranslational protein targeting to membrane"/>
    <property type="evidence" value="ECO:0007669"/>
    <property type="project" value="InterPro"/>
</dbReference>